<reference evidence="6 7" key="1">
    <citation type="submission" date="2018-06" db="EMBL/GenBank/DDBJ databases">
        <title>Genomic Encyclopedia of Type Strains, Phase IV (KMG-IV): sequencing the most valuable type-strain genomes for metagenomic binning, comparative biology and taxonomic classification.</title>
        <authorList>
            <person name="Goeker M."/>
        </authorList>
    </citation>
    <scope>NUCLEOTIDE SEQUENCE [LARGE SCALE GENOMIC DNA]</scope>
    <source>
        <strain evidence="6 7">DSM 24032</strain>
    </source>
</reference>
<dbReference type="Proteomes" id="UP000253083">
    <property type="component" value="Unassembled WGS sequence"/>
</dbReference>
<sequence length="416" mass="46624">MKLSKFGTKFTRQSAINQLMVDLGEAYASNHPDLCMLGGGNPAFIPEAQALFGREMQTLIENKLFERMIGIYDGPQGEQSFRQVLSEYLNRQFNWNVGPENISLTNGSQNSFFYLFNALAGDMPDGSNKKIMFPLCPEYVGYADAGLSDNMFISNPPKIELLPDQQFKYRVDFESLEIGDDVAAICLSRPTNPTGNVVSDNELAKLKLLAKQHDIPLIIDNAYGQPFPNVIYADANLEWDNDTILCMSLSKLGLPGARTGIVIANTEATQTISALSGIITLAPNSVGAALMTRLIQDGEMENLSNNIIKPFYRNKLDVALAIFNEVFNDLPVRLHKPEGAFFLWLWCENLPISASQLYARLKQKQVYIIPGEAFFIDIDPNWSHTRECIRINYGQPEDRIRRGFEILAAELRSLYV</sequence>
<evidence type="ECO:0000313" key="6">
    <source>
        <dbReference type="EMBL" id="RBP49313.1"/>
    </source>
</evidence>
<dbReference type="AlphaFoldDB" id="A0A395JI12"/>
<evidence type="ECO:0000256" key="4">
    <source>
        <dbReference type="ARBA" id="ARBA00022898"/>
    </source>
</evidence>
<dbReference type="InterPro" id="IPR004839">
    <property type="entry name" value="Aminotransferase_I/II_large"/>
</dbReference>
<keyword evidence="7" id="KW-1185">Reference proteome</keyword>
<dbReference type="OrthoDB" id="9802328at2"/>
<dbReference type="PANTHER" id="PTHR42790:SF4">
    <property type="entry name" value="VALINE--PYRUVATE AMINOTRANSFERASE"/>
    <property type="match status" value="1"/>
</dbReference>
<dbReference type="InterPro" id="IPR015421">
    <property type="entry name" value="PyrdxlP-dep_Trfase_major"/>
</dbReference>
<keyword evidence="6" id="KW-0670">Pyruvate</keyword>
<dbReference type="PANTHER" id="PTHR42790">
    <property type="entry name" value="AMINOTRANSFERASE"/>
    <property type="match status" value="1"/>
</dbReference>
<dbReference type="CDD" id="cd00609">
    <property type="entry name" value="AAT_like"/>
    <property type="match status" value="1"/>
</dbReference>
<evidence type="ECO:0000259" key="5">
    <source>
        <dbReference type="Pfam" id="PF00155"/>
    </source>
</evidence>
<evidence type="ECO:0000256" key="1">
    <source>
        <dbReference type="ARBA" id="ARBA00001933"/>
    </source>
</evidence>
<gene>
    <name evidence="6" type="ORF">DFR28_104242</name>
</gene>
<dbReference type="InterPro" id="IPR050859">
    <property type="entry name" value="Class-I_PLP-dep_aminotransf"/>
</dbReference>
<dbReference type="GO" id="GO:1901605">
    <property type="term" value="P:alpha-amino acid metabolic process"/>
    <property type="evidence" value="ECO:0007669"/>
    <property type="project" value="TreeGrafter"/>
</dbReference>
<dbReference type="RefSeq" id="WP_113955174.1">
    <property type="nucleotide sequence ID" value="NZ_QNRT01000004.1"/>
</dbReference>
<keyword evidence="2 6" id="KW-0032">Aminotransferase</keyword>
<dbReference type="NCBIfam" id="NF006964">
    <property type="entry name" value="PRK09440.1-2"/>
    <property type="match status" value="1"/>
</dbReference>
<dbReference type="GO" id="GO:0030170">
    <property type="term" value="F:pyridoxal phosphate binding"/>
    <property type="evidence" value="ECO:0007669"/>
    <property type="project" value="InterPro"/>
</dbReference>
<keyword evidence="3 6" id="KW-0808">Transferase</keyword>
<dbReference type="NCBIfam" id="NF006967">
    <property type="entry name" value="PRK09440.1-5"/>
    <property type="match status" value="1"/>
</dbReference>
<comment type="caution">
    <text evidence="6">The sequence shown here is derived from an EMBL/GenBank/DDBJ whole genome shotgun (WGS) entry which is preliminary data.</text>
</comment>
<accession>A0A395JI12</accession>
<evidence type="ECO:0000313" key="7">
    <source>
        <dbReference type="Proteomes" id="UP000253083"/>
    </source>
</evidence>
<organism evidence="6 7">
    <name type="scientific">Arenicella xantha</name>
    <dbReference type="NCBI Taxonomy" id="644221"/>
    <lineage>
        <taxon>Bacteria</taxon>
        <taxon>Pseudomonadati</taxon>
        <taxon>Pseudomonadota</taxon>
        <taxon>Gammaproteobacteria</taxon>
        <taxon>Arenicellales</taxon>
        <taxon>Arenicellaceae</taxon>
        <taxon>Arenicella</taxon>
    </lineage>
</organism>
<comment type="cofactor">
    <cofactor evidence="1">
        <name>pyridoxal 5'-phosphate</name>
        <dbReference type="ChEBI" id="CHEBI:597326"/>
    </cofactor>
</comment>
<feature type="domain" description="Aminotransferase class I/classII large" evidence="5">
    <location>
        <begin position="169"/>
        <end position="403"/>
    </location>
</feature>
<name>A0A395JI12_9GAMM</name>
<dbReference type="InParanoid" id="A0A395JI12"/>
<dbReference type="Pfam" id="PF00155">
    <property type="entry name" value="Aminotran_1_2"/>
    <property type="match status" value="1"/>
</dbReference>
<dbReference type="GO" id="GO:0005829">
    <property type="term" value="C:cytosol"/>
    <property type="evidence" value="ECO:0007669"/>
    <property type="project" value="TreeGrafter"/>
</dbReference>
<dbReference type="FunCoup" id="A0A395JI12">
    <property type="interactions" value="63"/>
</dbReference>
<dbReference type="SUPFAM" id="SSF53383">
    <property type="entry name" value="PLP-dependent transferases"/>
    <property type="match status" value="1"/>
</dbReference>
<dbReference type="GO" id="GO:0009042">
    <property type="term" value="F:valine-pyruvate transaminase activity"/>
    <property type="evidence" value="ECO:0007669"/>
    <property type="project" value="TreeGrafter"/>
</dbReference>
<dbReference type="EMBL" id="QNRT01000004">
    <property type="protein sequence ID" value="RBP49313.1"/>
    <property type="molecule type" value="Genomic_DNA"/>
</dbReference>
<protein>
    <submittedName>
        <fullName evidence="6">Valine-pyruvate aminotransferase</fullName>
    </submittedName>
</protein>
<evidence type="ECO:0000256" key="3">
    <source>
        <dbReference type="ARBA" id="ARBA00022679"/>
    </source>
</evidence>
<proteinExistence type="predicted"/>
<dbReference type="InterPro" id="IPR015424">
    <property type="entry name" value="PyrdxlP-dep_Trfase"/>
</dbReference>
<keyword evidence="4" id="KW-0663">Pyridoxal phosphate</keyword>
<dbReference type="Gene3D" id="3.40.640.10">
    <property type="entry name" value="Type I PLP-dependent aspartate aminotransferase-like (Major domain)"/>
    <property type="match status" value="1"/>
</dbReference>
<evidence type="ECO:0000256" key="2">
    <source>
        <dbReference type="ARBA" id="ARBA00022576"/>
    </source>
</evidence>